<evidence type="ECO:0000256" key="3">
    <source>
        <dbReference type="ARBA" id="ARBA00022729"/>
    </source>
</evidence>
<dbReference type="PROSITE" id="PS50287">
    <property type="entry name" value="SRCR_2"/>
    <property type="match status" value="1"/>
</dbReference>
<comment type="caution">
    <text evidence="7">Lacks conserved residue(s) required for the propagation of feature annotation.</text>
</comment>
<dbReference type="Proteomes" id="UP000261540">
    <property type="component" value="Unplaced"/>
</dbReference>
<feature type="transmembrane region" description="Helical" evidence="8">
    <location>
        <begin position="347"/>
        <end position="370"/>
    </location>
</feature>
<dbReference type="Gene3D" id="3.10.250.10">
    <property type="entry name" value="SRCR-like domain"/>
    <property type="match status" value="1"/>
</dbReference>
<evidence type="ECO:0000256" key="4">
    <source>
        <dbReference type="ARBA" id="ARBA00022737"/>
    </source>
</evidence>
<dbReference type="PROSITE" id="PS00420">
    <property type="entry name" value="SRCR_1"/>
    <property type="match status" value="1"/>
</dbReference>
<evidence type="ECO:0000313" key="13">
    <source>
        <dbReference type="Proteomes" id="UP000261540"/>
    </source>
</evidence>
<dbReference type="GO" id="GO:0004252">
    <property type="term" value="F:serine-type endopeptidase activity"/>
    <property type="evidence" value="ECO:0007669"/>
    <property type="project" value="TreeGrafter"/>
</dbReference>
<dbReference type="Pfam" id="PF00530">
    <property type="entry name" value="SRCR"/>
    <property type="match status" value="1"/>
</dbReference>
<dbReference type="PANTHER" id="PTHR48071">
    <property type="entry name" value="SRCR DOMAIN-CONTAINING PROTEIN"/>
    <property type="match status" value="1"/>
</dbReference>
<dbReference type="SUPFAM" id="SSF48726">
    <property type="entry name" value="Immunoglobulin"/>
    <property type="match status" value="2"/>
</dbReference>
<dbReference type="Ensembl" id="ENSPKIT00000033295.1">
    <property type="protein sequence ID" value="ENSPKIP00000009194.1"/>
    <property type="gene ID" value="ENSPKIG00000024388.1"/>
</dbReference>
<dbReference type="PANTHER" id="PTHR48071:SF15">
    <property type="entry name" value="SRCR DOMAIN-CONTAINING PROTEIN"/>
    <property type="match status" value="1"/>
</dbReference>
<evidence type="ECO:0000256" key="6">
    <source>
        <dbReference type="ARBA" id="ARBA00023180"/>
    </source>
</evidence>
<feature type="chain" id="PRO_5044589255" evidence="9">
    <location>
        <begin position="19"/>
        <end position="414"/>
    </location>
</feature>
<evidence type="ECO:0000313" key="12">
    <source>
        <dbReference type="Ensembl" id="ENSPKIP00000009180.1"/>
    </source>
</evidence>
<organism evidence="12 13">
    <name type="scientific">Paramormyrops kingsleyae</name>
    <dbReference type="NCBI Taxonomy" id="1676925"/>
    <lineage>
        <taxon>Eukaryota</taxon>
        <taxon>Metazoa</taxon>
        <taxon>Chordata</taxon>
        <taxon>Craniata</taxon>
        <taxon>Vertebrata</taxon>
        <taxon>Euteleostomi</taxon>
        <taxon>Actinopterygii</taxon>
        <taxon>Neopterygii</taxon>
        <taxon>Teleostei</taxon>
        <taxon>Osteoglossocephala</taxon>
        <taxon>Osteoglossomorpha</taxon>
        <taxon>Osteoglossiformes</taxon>
        <taxon>Mormyridae</taxon>
        <taxon>Paramormyrops</taxon>
    </lineage>
</organism>
<feature type="disulfide bond" evidence="7">
    <location>
        <begin position="96"/>
        <end position="106"/>
    </location>
</feature>
<keyword evidence="3 9" id="KW-0732">Signal</keyword>
<dbReference type="FunFam" id="3.10.250.10:FF:000031">
    <property type="entry name" value="RIKEN cDNA 5830411N06, isoform CRA_a"/>
    <property type="match status" value="1"/>
</dbReference>
<evidence type="ECO:0000256" key="9">
    <source>
        <dbReference type="SAM" id="SignalP"/>
    </source>
</evidence>
<accession>A0A3B3QU74</accession>
<feature type="signal peptide" evidence="9">
    <location>
        <begin position="1"/>
        <end position="18"/>
    </location>
</feature>
<dbReference type="Gene3D" id="2.60.40.10">
    <property type="entry name" value="Immunoglobulins"/>
    <property type="match status" value="2"/>
</dbReference>
<keyword evidence="6" id="KW-0325">Glycoprotein</keyword>
<keyword evidence="8" id="KW-0472">Membrane</keyword>
<evidence type="ECO:0000256" key="5">
    <source>
        <dbReference type="ARBA" id="ARBA00023157"/>
    </source>
</evidence>
<dbReference type="InterPro" id="IPR013783">
    <property type="entry name" value="Ig-like_fold"/>
</dbReference>
<dbReference type="InterPro" id="IPR036772">
    <property type="entry name" value="SRCR-like_dom_sf"/>
</dbReference>
<proteinExistence type="predicted"/>
<evidence type="ECO:0000259" key="11">
    <source>
        <dbReference type="PROSITE" id="PS50835"/>
    </source>
</evidence>
<dbReference type="SMART" id="SM00409">
    <property type="entry name" value="IG"/>
    <property type="match status" value="2"/>
</dbReference>
<dbReference type="PROSITE" id="PS50835">
    <property type="entry name" value="IG_LIKE"/>
    <property type="match status" value="1"/>
</dbReference>
<dbReference type="InterPro" id="IPR001190">
    <property type="entry name" value="SRCR"/>
</dbReference>
<keyword evidence="5 7" id="KW-1015">Disulfide bond</keyword>
<dbReference type="GeneTree" id="ENSGT00940000163299"/>
<dbReference type="PRINTS" id="PR00258">
    <property type="entry name" value="SPERACTRCPTR"/>
</dbReference>
<dbReference type="InterPro" id="IPR007110">
    <property type="entry name" value="Ig-like_dom"/>
</dbReference>
<comment type="subcellular location">
    <subcellularLocation>
        <location evidence="1">Secreted</location>
    </subcellularLocation>
</comment>
<dbReference type="GO" id="GO:0031638">
    <property type="term" value="P:zymogen activation"/>
    <property type="evidence" value="ECO:0007669"/>
    <property type="project" value="TreeGrafter"/>
</dbReference>
<keyword evidence="8" id="KW-1133">Transmembrane helix</keyword>
<evidence type="ECO:0000256" key="8">
    <source>
        <dbReference type="SAM" id="Phobius"/>
    </source>
</evidence>
<feature type="domain" description="Ig-like" evidence="11">
    <location>
        <begin position="137"/>
        <end position="210"/>
    </location>
</feature>
<feature type="domain" description="SRCR" evidence="10">
    <location>
        <begin position="27"/>
        <end position="131"/>
    </location>
</feature>
<dbReference type="GO" id="GO:0005615">
    <property type="term" value="C:extracellular space"/>
    <property type="evidence" value="ECO:0007669"/>
    <property type="project" value="TreeGrafter"/>
</dbReference>
<keyword evidence="8" id="KW-0812">Transmembrane</keyword>
<dbReference type="GO" id="GO:0005886">
    <property type="term" value="C:plasma membrane"/>
    <property type="evidence" value="ECO:0007669"/>
    <property type="project" value="TreeGrafter"/>
</dbReference>
<dbReference type="Ensembl" id="ENSPKIT00000033276.1">
    <property type="protein sequence ID" value="ENSPKIP00000009175.1"/>
    <property type="gene ID" value="ENSPKIG00000024388.1"/>
</dbReference>
<evidence type="ECO:0000259" key="10">
    <source>
        <dbReference type="PROSITE" id="PS50287"/>
    </source>
</evidence>
<reference evidence="12" key="1">
    <citation type="submission" date="2025-05" db="UniProtKB">
        <authorList>
            <consortium name="Ensembl"/>
        </authorList>
    </citation>
    <scope>IDENTIFICATION</scope>
</reference>
<dbReference type="InterPro" id="IPR036179">
    <property type="entry name" value="Ig-like_dom_sf"/>
</dbReference>
<dbReference type="SUPFAM" id="SSF56487">
    <property type="entry name" value="SRCR-like"/>
    <property type="match status" value="1"/>
</dbReference>
<keyword evidence="13" id="KW-1185">Reference proteome</keyword>
<dbReference type="AlphaFoldDB" id="A0A3B3QU74"/>
<keyword evidence="4" id="KW-0677">Repeat</keyword>
<dbReference type="InterPro" id="IPR003599">
    <property type="entry name" value="Ig_sub"/>
</dbReference>
<keyword evidence="2" id="KW-0964">Secreted</keyword>
<name>A0A3B3QU74_9TELE</name>
<evidence type="ECO:0000256" key="1">
    <source>
        <dbReference type="ARBA" id="ARBA00004613"/>
    </source>
</evidence>
<protein>
    <submittedName>
        <fullName evidence="12">Uncharacterized LOC111842324</fullName>
    </submittedName>
</protein>
<dbReference type="Ensembl" id="ENSPKIT00000033281.1">
    <property type="protein sequence ID" value="ENSPKIP00000009180.1"/>
    <property type="gene ID" value="ENSPKIG00000024388.1"/>
</dbReference>
<dbReference type="SMART" id="SM00202">
    <property type="entry name" value="SR"/>
    <property type="match status" value="1"/>
</dbReference>
<evidence type="ECO:0000256" key="7">
    <source>
        <dbReference type="PROSITE-ProRule" id="PRU00196"/>
    </source>
</evidence>
<sequence length="414" mass="45297">MLRILVLALGCILAFVEFVDVSDHAHVRVVGGNSACSGKVEIYLGLQWGTVCDQSWDLNDAHVVCRELGCGPAINSLSGGMYGSTYGAIWLKGEPCSGQEHNLAQCSKFRMWSSASDEVCSEHNIAGVQCSVALKRPTLSLLSAYSAYSTGEAVRFSCTAPSNHYAIFDFHLFKSGAGTPLVTQGTGAPRTRAELTLFDVDASYQGRYTCLYTVQTGVAFNSPESNSIDIIVLDLHTPQIWYNTSVGAPPGGVTRGGTLNITCSTSSWYPGGFFQLRLIRSNGTVRHSVSAPSSSRTFFFPNAQAPLEGYYRCAYHIQMGGRTFISRESQPLPISVRDPEPLLSPMAVSWLVSGVTLIVAIFMILITAWVRYKKKKKKPVELERDSRTCKCFFKAYSFCHLNLKFCLTCSSELV</sequence>
<evidence type="ECO:0000256" key="2">
    <source>
        <dbReference type="ARBA" id="ARBA00022525"/>
    </source>
</evidence>